<reference evidence="1" key="2">
    <citation type="journal article" date="2015" name="Fish Shellfish Immunol.">
        <title>Early steps in the European eel (Anguilla anguilla)-Vibrio vulnificus interaction in the gills: Role of the RtxA13 toxin.</title>
        <authorList>
            <person name="Callol A."/>
            <person name="Pajuelo D."/>
            <person name="Ebbesson L."/>
            <person name="Teles M."/>
            <person name="MacKenzie S."/>
            <person name="Amaro C."/>
        </authorList>
    </citation>
    <scope>NUCLEOTIDE SEQUENCE</scope>
</reference>
<proteinExistence type="predicted"/>
<reference evidence="1" key="1">
    <citation type="submission" date="2014-11" db="EMBL/GenBank/DDBJ databases">
        <authorList>
            <person name="Amaro Gonzalez C."/>
        </authorList>
    </citation>
    <scope>NUCLEOTIDE SEQUENCE</scope>
</reference>
<organism evidence="1">
    <name type="scientific">Anguilla anguilla</name>
    <name type="common">European freshwater eel</name>
    <name type="synonym">Muraena anguilla</name>
    <dbReference type="NCBI Taxonomy" id="7936"/>
    <lineage>
        <taxon>Eukaryota</taxon>
        <taxon>Metazoa</taxon>
        <taxon>Chordata</taxon>
        <taxon>Craniata</taxon>
        <taxon>Vertebrata</taxon>
        <taxon>Euteleostomi</taxon>
        <taxon>Actinopterygii</taxon>
        <taxon>Neopterygii</taxon>
        <taxon>Teleostei</taxon>
        <taxon>Anguilliformes</taxon>
        <taxon>Anguillidae</taxon>
        <taxon>Anguilla</taxon>
    </lineage>
</organism>
<name>A0A0E9QAL8_ANGAN</name>
<sequence>MWVISFMTCLCQYSYTVRTK</sequence>
<accession>A0A0E9QAL8</accession>
<protein>
    <submittedName>
        <fullName evidence="1">Uncharacterized protein</fullName>
    </submittedName>
</protein>
<evidence type="ECO:0000313" key="1">
    <source>
        <dbReference type="EMBL" id="JAH13360.1"/>
    </source>
</evidence>
<dbReference type="EMBL" id="GBXM01095217">
    <property type="protein sequence ID" value="JAH13360.1"/>
    <property type="molecule type" value="Transcribed_RNA"/>
</dbReference>
<dbReference type="AlphaFoldDB" id="A0A0E9QAL8"/>